<sequence length="49" mass="5770">MNLFIMLAEIRKVFRKFPLFIENKQLGDYHARYTIPGDGTIKVLINMGR</sequence>
<protein>
    <submittedName>
        <fullName evidence="1">Uncharacterized protein</fullName>
    </submittedName>
</protein>
<evidence type="ECO:0000313" key="2">
    <source>
        <dbReference type="Proteomes" id="UP001050241"/>
    </source>
</evidence>
<proteinExistence type="predicted"/>
<name>A0ABD0BR99_ENTCL</name>
<organism evidence="1 2">
    <name type="scientific">Enterobacter cloacae</name>
    <dbReference type="NCBI Taxonomy" id="550"/>
    <lineage>
        <taxon>Bacteria</taxon>
        <taxon>Pseudomonadati</taxon>
        <taxon>Pseudomonadota</taxon>
        <taxon>Gammaproteobacteria</taxon>
        <taxon>Enterobacterales</taxon>
        <taxon>Enterobacteriaceae</taxon>
        <taxon>Enterobacter</taxon>
        <taxon>Enterobacter cloacae complex</taxon>
    </lineage>
</organism>
<gene>
    <name evidence="1" type="ORF">TUM16652_26120</name>
</gene>
<accession>A0ABD0BR99</accession>
<evidence type="ECO:0000313" key="1">
    <source>
        <dbReference type="EMBL" id="GJJ83913.1"/>
    </source>
</evidence>
<dbReference type="Proteomes" id="UP001050241">
    <property type="component" value="Unassembled WGS sequence"/>
</dbReference>
<comment type="caution">
    <text evidence="1">The sequence shown here is derived from an EMBL/GenBank/DDBJ whole genome shotgun (WGS) entry which is preliminary data.</text>
</comment>
<reference evidence="1" key="1">
    <citation type="submission" date="2021-11" db="EMBL/GenBank/DDBJ databases">
        <title>WGS analysis for carbapenemase-producing Enterobacterales outbreak in a University Hospital, Japan.</title>
        <authorList>
            <person name="Tukada M."/>
            <person name="Miyazaki T."/>
            <person name="Aoki K."/>
            <person name="Yoshizawa S."/>
            <person name="Ishii Y."/>
            <person name="Tateda K."/>
        </authorList>
    </citation>
    <scope>NUCLEOTIDE SEQUENCE</scope>
    <source>
        <strain evidence="1">TUM16652</strain>
    </source>
</reference>
<dbReference type="EMBL" id="BQFY01000015">
    <property type="protein sequence ID" value="GJJ83913.1"/>
    <property type="molecule type" value="Genomic_DNA"/>
</dbReference>
<dbReference type="AlphaFoldDB" id="A0ABD0BR99"/>